<dbReference type="EMBL" id="VTWT01000005">
    <property type="protein sequence ID" value="KAA9333663.1"/>
    <property type="molecule type" value="Genomic_DNA"/>
</dbReference>
<dbReference type="InterPro" id="IPR052336">
    <property type="entry name" value="MlaD_Phospholipid_Transporter"/>
</dbReference>
<name>A0A5N1J095_9BACT</name>
<dbReference type="PANTHER" id="PTHR33371">
    <property type="entry name" value="INTERMEMBRANE PHOSPHOLIPID TRANSPORT SYSTEM BINDING PROTEIN MLAD-RELATED"/>
    <property type="match status" value="1"/>
</dbReference>
<accession>A0A5N1J095</accession>
<evidence type="ECO:0000256" key="1">
    <source>
        <dbReference type="SAM" id="Coils"/>
    </source>
</evidence>
<evidence type="ECO:0000313" key="4">
    <source>
        <dbReference type="EMBL" id="KAA9333663.1"/>
    </source>
</evidence>
<comment type="caution">
    <text evidence="4">The sequence shown here is derived from an EMBL/GenBank/DDBJ whole genome shotgun (WGS) entry which is preliminary data.</text>
</comment>
<keyword evidence="2" id="KW-0812">Transmembrane</keyword>
<sequence>MSVAENKRSVVVGIFVLIGIIIFVAGILTLGGQQKRFVRSVQVRTIVSDAEGLKTGNNVRFSGVKIGTVKEINFVGDAQVEILLNIDEEAQKYIHKDARVKIGSESLIGNKNITILGGSPQVPAVENGDLLKVEKTLSTEDIMATLQENNLNLVQITTDLKKVTAGLASEKGTLGKLVNDTSMAHNFQEVMANLQRVSVTTAKASSSLAQFTSKLNRKEGLANQLLTDTSTFRHLKASLVQLEQTTASAKQLTSNLTQASSKLNENNNALGVMLNDPQFAENLKSTMGNLETSSEKFDQNMEALQHSVFLKGFFKVKGRKGKDKEKVQK</sequence>
<feature type="coiled-coil region" evidence="1">
    <location>
        <begin position="242"/>
        <end position="269"/>
    </location>
</feature>
<dbReference type="InterPro" id="IPR003399">
    <property type="entry name" value="Mce/MlaD"/>
</dbReference>
<protein>
    <submittedName>
        <fullName evidence="4">MCE family protein</fullName>
    </submittedName>
</protein>
<evidence type="ECO:0000259" key="3">
    <source>
        <dbReference type="Pfam" id="PF02470"/>
    </source>
</evidence>
<keyword evidence="2" id="KW-1133">Transmembrane helix</keyword>
<feature type="transmembrane region" description="Helical" evidence="2">
    <location>
        <begin position="12"/>
        <end position="30"/>
    </location>
</feature>
<proteinExistence type="predicted"/>
<keyword evidence="1" id="KW-0175">Coiled coil</keyword>
<evidence type="ECO:0000256" key="2">
    <source>
        <dbReference type="SAM" id="Phobius"/>
    </source>
</evidence>
<keyword evidence="2" id="KW-0472">Membrane</keyword>
<dbReference type="Proteomes" id="UP000326570">
    <property type="component" value="Unassembled WGS sequence"/>
</dbReference>
<dbReference type="Pfam" id="PF02470">
    <property type="entry name" value="MlaD"/>
    <property type="match status" value="1"/>
</dbReference>
<dbReference type="RefSeq" id="WP_150903829.1">
    <property type="nucleotide sequence ID" value="NZ_VTWT01000005.1"/>
</dbReference>
<feature type="domain" description="Mce/MlaD" evidence="3">
    <location>
        <begin position="41"/>
        <end position="116"/>
    </location>
</feature>
<reference evidence="4 5" key="1">
    <citation type="submission" date="2019-09" db="EMBL/GenBank/DDBJ databases">
        <title>Genome sequence of Adhaeribacter sp. M2.</title>
        <authorList>
            <person name="Srinivasan S."/>
        </authorList>
    </citation>
    <scope>NUCLEOTIDE SEQUENCE [LARGE SCALE GENOMIC DNA]</scope>
    <source>
        <strain evidence="4 5">M2</strain>
    </source>
</reference>
<evidence type="ECO:0000313" key="5">
    <source>
        <dbReference type="Proteomes" id="UP000326570"/>
    </source>
</evidence>
<gene>
    <name evidence="4" type="ORF">F0P94_10465</name>
</gene>
<keyword evidence="5" id="KW-1185">Reference proteome</keyword>
<dbReference type="PANTHER" id="PTHR33371:SF4">
    <property type="entry name" value="INTERMEMBRANE PHOSPHOLIPID TRANSPORT SYSTEM BINDING PROTEIN MLAD"/>
    <property type="match status" value="1"/>
</dbReference>
<organism evidence="4 5">
    <name type="scientific">Adhaeribacter soli</name>
    <dbReference type="NCBI Taxonomy" id="2607655"/>
    <lineage>
        <taxon>Bacteria</taxon>
        <taxon>Pseudomonadati</taxon>
        <taxon>Bacteroidota</taxon>
        <taxon>Cytophagia</taxon>
        <taxon>Cytophagales</taxon>
        <taxon>Hymenobacteraceae</taxon>
        <taxon>Adhaeribacter</taxon>
    </lineage>
</organism>
<dbReference type="AlphaFoldDB" id="A0A5N1J095"/>